<dbReference type="Proteomes" id="UP000499080">
    <property type="component" value="Unassembled WGS sequence"/>
</dbReference>
<reference evidence="1 2" key="1">
    <citation type="journal article" date="2019" name="Sci. Rep.">
        <title>Orb-weaving spider Araneus ventricosus genome elucidates the spidroin gene catalogue.</title>
        <authorList>
            <person name="Kono N."/>
            <person name="Nakamura H."/>
            <person name="Ohtoshi R."/>
            <person name="Moran D.A.P."/>
            <person name="Shinohara A."/>
            <person name="Yoshida Y."/>
            <person name="Fujiwara M."/>
            <person name="Mori M."/>
            <person name="Tomita M."/>
            <person name="Arakawa K."/>
        </authorList>
    </citation>
    <scope>NUCLEOTIDE SEQUENCE [LARGE SCALE GENOMIC DNA]</scope>
</reference>
<keyword evidence="2" id="KW-1185">Reference proteome</keyword>
<comment type="caution">
    <text evidence="1">The sequence shown here is derived from an EMBL/GenBank/DDBJ whole genome shotgun (WGS) entry which is preliminary data.</text>
</comment>
<dbReference type="AlphaFoldDB" id="A0A4Y2M7B2"/>
<accession>A0A4Y2M7B2</accession>
<name>A0A4Y2M7B2_ARAVE</name>
<dbReference type="EMBL" id="BGPR01006878">
    <property type="protein sequence ID" value="GBN22559.1"/>
    <property type="molecule type" value="Genomic_DNA"/>
</dbReference>
<gene>
    <name evidence="1" type="ORF">AVEN_62198_1</name>
</gene>
<evidence type="ECO:0000313" key="1">
    <source>
        <dbReference type="EMBL" id="GBN22559.1"/>
    </source>
</evidence>
<protein>
    <submittedName>
        <fullName evidence="1">Uncharacterized protein</fullName>
    </submittedName>
</protein>
<evidence type="ECO:0000313" key="2">
    <source>
        <dbReference type="Proteomes" id="UP000499080"/>
    </source>
</evidence>
<sequence length="258" mass="30750">MNDETSKEIFKSINLLLKYYKDITDVIGIKEFEDKYFLRSKREFVEQLVSRCLKLSEGDITFFEFLLVCVYICRFSECLYAKYRCCKILKLTADCLEMVYCRRYFEYFQEHRDFLGLADFCRNLNNCEPSVKYTDGECITIFPEAVDPERNEKVKKLRYLNGVDNVVSLNDFEKNRMVDKPYFISSRRDESADFLISTWIEDEIALDVEMKEWEVVPEKINKTGICCDQCRAKCSQYPKDLVDELKKHERVEMKVPNF</sequence>
<proteinExistence type="predicted"/>
<organism evidence="1 2">
    <name type="scientific">Araneus ventricosus</name>
    <name type="common">Orbweaver spider</name>
    <name type="synonym">Epeira ventricosa</name>
    <dbReference type="NCBI Taxonomy" id="182803"/>
    <lineage>
        <taxon>Eukaryota</taxon>
        <taxon>Metazoa</taxon>
        <taxon>Ecdysozoa</taxon>
        <taxon>Arthropoda</taxon>
        <taxon>Chelicerata</taxon>
        <taxon>Arachnida</taxon>
        <taxon>Araneae</taxon>
        <taxon>Araneomorphae</taxon>
        <taxon>Entelegynae</taxon>
        <taxon>Araneoidea</taxon>
        <taxon>Araneidae</taxon>
        <taxon>Araneus</taxon>
    </lineage>
</organism>